<dbReference type="AlphaFoldDB" id="A0A0H3FPC9"/>
<evidence type="ECO:0000256" key="8">
    <source>
        <dbReference type="SAM" id="Phobius"/>
    </source>
</evidence>
<evidence type="ECO:0000313" key="10">
    <source>
        <dbReference type="EMBL" id="AEG97315.1"/>
    </source>
</evidence>
<accession>A0A0H3FPC9</accession>
<dbReference type="eggNOG" id="COG0489">
    <property type="taxonomic scope" value="Bacteria"/>
</dbReference>
<dbReference type="RefSeq" id="WP_015704486.1">
    <property type="nucleotide sequence ID" value="NC_015663.1"/>
</dbReference>
<keyword evidence="6 8" id="KW-1133">Transmembrane helix</keyword>
<evidence type="ECO:0000256" key="7">
    <source>
        <dbReference type="ARBA" id="ARBA00023136"/>
    </source>
</evidence>
<proteinExistence type="predicted"/>
<dbReference type="OrthoDB" id="9775724at2"/>
<dbReference type="GO" id="GO:0005886">
    <property type="term" value="C:plasma membrane"/>
    <property type="evidence" value="ECO:0007669"/>
    <property type="project" value="UniProtKB-SubCell"/>
</dbReference>
<dbReference type="PANTHER" id="PTHR32309">
    <property type="entry name" value="TYROSINE-PROTEIN KINASE"/>
    <property type="match status" value="1"/>
</dbReference>
<dbReference type="PANTHER" id="PTHR32309:SF13">
    <property type="entry name" value="FERRIC ENTEROBACTIN TRANSPORT PROTEIN FEPE"/>
    <property type="match status" value="1"/>
</dbReference>
<dbReference type="GeneID" id="93310585"/>
<keyword evidence="5" id="KW-0067">ATP-binding</keyword>
<evidence type="ECO:0000313" key="11">
    <source>
        <dbReference type="Proteomes" id="UP000008881"/>
    </source>
</evidence>
<keyword evidence="11" id="KW-1185">Reference proteome</keyword>
<dbReference type="SUPFAM" id="SSF52540">
    <property type="entry name" value="P-loop containing nucleoside triphosphate hydrolases"/>
    <property type="match status" value="1"/>
</dbReference>
<dbReference type="InterPro" id="IPR005702">
    <property type="entry name" value="Wzc-like_C"/>
</dbReference>
<feature type="domain" description="Polysaccharide chain length determinant N-terminal" evidence="9">
    <location>
        <begin position="16"/>
        <end position="106"/>
    </location>
</feature>
<gene>
    <name evidence="10" type="ordered locus">EAE_12005</name>
</gene>
<dbReference type="Gene3D" id="3.40.50.300">
    <property type="entry name" value="P-loop containing nucleotide triphosphate hydrolases"/>
    <property type="match status" value="1"/>
</dbReference>
<dbReference type="PATRIC" id="fig|1028307.3.peg.2397"/>
<dbReference type="KEGG" id="eae:EAE_12005"/>
<dbReference type="Proteomes" id="UP000008881">
    <property type="component" value="Chromosome"/>
</dbReference>
<dbReference type="CDD" id="cd05387">
    <property type="entry name" value="BY-kinase"/>
    <property type="match status" value="1"/>
</dbReference>
<organism evidence="10 11">
    <name type="scientific">Klebsiella aerogenes (strain ATCC 13048 / DSM 30053 / CCUG 1429 / JCM 1235 / KCTC 2190 / NBRC 13534 / NCIMB 10102 / NCTC 10006 / CDC 819-56)</name>
    <name type="common">Enterobacter aerogenes</name>
    <dbReference type="NCBI Taxonomy" id="1028307"/>
    <lineage>
        <taxon>Bacteria</taxon>
        <taxon>Pseudomonadati</taxon>
        <taxon>Pseudomonadota</taxon>
        <taxon>Gammaproteobacteria</taxon>
        <taxon>Enterobacterales</taxon>
        <taxon>Enterobacteriaceae</taxon>
        <taxon>Klebsiella/Raoultella group</taxon>
        <taxon>Klebsiella</taxon>
    </lineage>
</organism>
<feature type="transmembrane region" description="Helical" evidence="8">
    <location>
        <begin position="420"/>
        <end position="439"/>
    </location>
</feature>
<protein>
    <submittedName>
        <fullName evidence="10">Putative capsulatr polysaccharide biosynthesis protein</fullName>
    </submittedName>
</protein>
<dbReference type="HOGENOM" id="CLU_009912_2_1_6"/>
<dbReference type="GO" id="GO:0004713">
    <property type="term" value="F:protein tyrosine kinase activity"/>
    <property type="evidence" value="ECO:0007669"/>
    <property type="project" value="TreeGrafter"/>
</dbReference>
<evidence type="ECO:0000256" key="5">
    <source>
        <dbReference type="ARBA" id="ARBA00022840"/>
    </source>
</evidence>
<dbReference type="EMBL" id="CP002824">
    <property type="protein sequence ID" value="AEG97315.1"/>
    <property type="molecule type" value="Genomic_DNA"/>
</dbReference>
<dbReference type="InterPro" id="IPR050445">
    <property type="entry name" value="Bact_polysacc_biosynth/exp"/>
</dbReference>
<dbReference type="InterPro" id="IPR003856">
    <property type="entry name" value="LPS_length_determ_N"/>
</dbReference>
<comment type="subcellular location">
    <subcellularLocation>
        <location evidence="1">Cell membrane</location>
        <topology evidence="1">Multi-pass membrane protein</topology>
    </subcellularLocation>
</comment>
<dbReference type="InterPro" id="IPR027417">
    <property type="entry name" value="P-loop_NTPase"/>
</dbReference>
<dbReference type="Pfam" id="PF02706">
    <property type="entry name" value="Wzz"/>
    <property type="match status" value="1"/>
</dbReference>
<evidence type="ECO:0000256" key="1">
    <source>
        <dbReference type="ARBA" id="ARBA00004651"/>
    </source>
</evidence>
<evidence type="ECO:0000256" key="4">
    <source>
        <dbReference type="ARBA" id="ARBA00022741"/>
    </source>
</evidence>
<keyword evidence="3 8" id="KW-0812">Transmembrane</keyword>
<reference evidence="10 11" key="1">
    <citation type="journal article" date="2012" name="J. Bacteriol.">
        <title>Complete genome sequence of Enterobacter aerogenes KCTC 2190.</title>
        <authorList>
            <person name="Shin S.H."/>
            <person name="Kim S."/>
            <person name="Kim J.Y."/>
            <person name="Lee S."/>
            <person name="Um Y."/>
            <person name="Oh M.K."/>
            <person name="Kim Y.R."/>
            <person name="Lee J."/>
            <person name="Yang K.S."/>
        </authorList>
    </citation>
    <scope>NUCLEOTIDE SEQUENCE [LARGE SCALE GENOMIC DNA]</scope>
    <source>
        <strain evidence="10 11">KCTC 2190</strain>
    </source>
</reference>
<name>A0A0H3FPC9_KLEAK</name>
<feature type="transmembrane region" description="Helical" evidence="8">
    <location>
        <begin position="28"/>
        <end position="46"/>
    </location>
</feature>
<evidence type="ECO:0000259" key="9">
    <source>
        <dbReference type="Pfam" id="PF02706"/>
    </source>
</evidence>
<dbReference type="eggNOG" id="COG3206">
    <property type="taxonomic scope" value="Bacteria"/>
</dbReference>
<keyword evidence="4" id="KW-0547">Nucleotide-binding</keyword>
<keyword evidence="7 8" id="KW-0472">Membrane</keyword>
<keyword evidence="2" id="KW-1003">Cell membrane</keyword>
<evidence type="ECO:0000256" key="3">
    <source>
        <dbReference type="ARBA" id="ARBA00022692"/>
    </source>
</evidence>
<sequence length="695" mass="77802">MAISLVENAKKKEGFIDFTPYFNKIKHKLIWCLAVVIVAAVASFILTRFMSSSYTATATVLFKAQSQDVSPLPRLENYDSTRSDYYETKYALMGSRVVLDAAVRKLKLEQDSEFNGGDNLDETARINNAIQALQKSLTISGVRTTQLVAVSMEAKSPQKAADIANGVAQAFIDYSLQQKQNTLLQAQGWNEKMMDDLKTKMDQQKADIDNFLKQNGLLTFRSMDGYETERLGIVINHLADATQRRLKAQTVWDKVRRQQGKPVEQIISLPEISGHPQVQDLRIALIQTRRNLSEAAKHYGPQHPKYLQAQAQLQAVNAQLGQVLGELFNGLRQQYQIALDDEQHYQKMLNDQKADFQALGAKRDQYNTMTTALNKTEELYKSLYQRANEQKLSETFSVPDEVIYDAAVPPDRPSKPQRGLLIVMITLMALALYIMYLIVSTALDKTVNSLSELKAKTALEASGEFPLLAHLENAQQIFHNVLYADMIHSLRLALLNKRDKPATILVTSVQSRSGSSYIAELLACSASKSRKTLLIDLDYLATQGLSAKFPQHKQGFSQLLNGECMPEQSVVKLDDQLDFIPRGKLNDSSLLLLTSERLPALLATLHQTYDTLIIDAPALNQAQDSLLLAAQSDMTLLVVKAGEQAPQIRKAEQRLQSAGSSRVASVLNQVREEHLETQEGKRLLERQMHELIAPK</sequence>
<evidence type="ECO:0000256" key="6">
    <source>
        <dbReference type="ARBA" id="ARBA00022989"/>
    </source>
</evidence>
<evidence type="ECO:0000256" key="2">
    <source>
        <dbReference type="ARBA" id="ARBA00022475"/>
    </source>
</evidence>